<dbReference type="Pfam" id="PF22939">
    <property type="entry name" value="WHD_GPIID"/>
    <property type="match status" value="1"/>
</dbReference>
<evidence type="ECO:0000313" key="5">
    <source>
        <dbReference type="Proteomes" id="UP000288429"/>
    </source>
</evidence>
<evidence type="ECO:0000256" key="2">
    <source>
        <dbReference type="PROSITE-ProRule" id="PRU00023"/>
    </source>
</evidence>
<dbReference type="PROSITE" id="PS50088">
    <property type="entry name" value="ANK_REPEAT"/>
    <property type="match status" value="2"/>
</dbReference>
<sequence length="1149" mass="130528">MSTDLELQPLRQLYPDTENTAEDEAIVDIVAVHGLNPRSKPDQEHAWDTWRTPAGPEGKLWLRDELPKELPHARIFLYEYNSTAVYGKDRTTFIDKVNGFLEELRIDRRKAPRRPLLLLGHSLGGLLIKQALINAHNNEKYEDIKDATQGLAFFATPHDGGKQSLVKIGKIATKIALELGFQKGDNILETLKSGSMFSDLMHEHWRHRLLEYPIVSFWGALDTVVPRESTSFGLPGKHENVVSLQASHGGVCKFGTSLQDRDNFKLVQANIQDLYDSAIRNDQDQLEQTPAIEEKANRAEKVTKLLRNLYKSLYGDAKDRNPRRVQGTCEWFTSHGRFQDWKDGKTCGLLWVSADPGCGKSVLSRYLVDEVLQSSSASTTCYFFFKDDFEDQKSAAGALCCLLRQLFKEKPAFLQDSILKQYEEDGGMLLNSFQELWRILVSVSAYRGSGQIICILDALDECEEHDRRLLTQTLNDFYLNKGTNTNLRFLVTSRPYAVIEREFHGIQTKFPVIHLRGEDQSELDKITREIDLVVGARILQLCEKLRLTKDEEKVMRREMTQNPNRTYLWVYLVFELLEGCAGHSSTQIEAHIRNIPPTVDDAYEKILSRSPDKKKARKLLHMVVAAKRPLKLKEMVVAMTIQRNHTSYSQLNIEPEERLRIWVRELCGLFVSIVDDKVYLLHQTAAEFLVERAGDEDARGALLEEDNSRSEWKCSFSPESSNLILGSVCAQLLLFTDVVDDVVGKHLDADLQITNVSLNLLDENYPFFRYSVDHWAAHLGDKTVHRLKRLLWRCYVNFDVKNYLGHNTLPYAALEGSFTPLEWAVLLGEEYIVEKLLATGRVTVTKEMLFKAAREDREDILKALLKTGQVRVRCKAKNGRRLLNWAISQGAVRVTKYLLETGKFDISKETRPWAGELSGLAFAAKHGADELLRLLLATGQADINLRNNAFDDRTAISFAAEAGSQECIRLLLAAGNVEVDAMDRGMRTPLSYAAEGGQEEIARQLLAMKADINARDHKGRTPFFYAIKSGRERFVGDLLAVGDVDLNTRDQYGYTPLIFAVLQGCEGMVRQLLAAEKVDANATGQGFSPLRFAILSKRLDIVTGLLETCRIKVRPNYLNFESEWKRRGYVFDRNDVRQFTKVLKAYEAE</sequence>
<dbReference type="PROSITE" id="PS50837">
    <property type="entry name" value="NACHT"/>
    <property type="match status" value="1"/>
</dbReference>
<dbReference type="Pfam" id="PF12796">
    <property type="entry name" value="Ank_2"/>
    <property type="match status" value="3"/>
</dbReference>
<feature type="repeat" description="ANK" evidence="2">
    <location>
        <begin position="985"/>
        <end position="1017"/>
    </location>
</feature>
<gene>
    <name evidence="4" type="ORF">CDV31_009010</name>
</gene>
<name>A0A428TXB3_9HYPO</name>
<dbReference type="Gene3D" id="3.40.50.1820">
    <property type="entry name" value="alpha/beta hydrolase"/>
    <property type="match status" value="1"/>
</dbReference>
<dbReference type="Proteomes" id="UP000288429">
    <property type="component" value="Unassembled WGS sequence"/>
</dbReference>
<keyword evidence="2" id="KW-0040">ANK repeat</keyword>
<keyword evidence="1" id="KW-0677">Repeat</keyword>
<evidence type="ECO:0000259" key="3">
    <source>
        <dbReference type="PROSITE" id="PS50837"/>
    </source>
</evidence>
<dbReference type="Pfam" id="PF24883">
    <property type="entry name" value="NPHP3_N"/>
    <property type="match status" value="1"/>
</dbReference>
<feature type="domain" description="NACHT" evidence="3">
    <location>
        <begin position="348"/>
        <end position="500"/>
    </location>
</feature>
<comment type="caution">
    <text evidence="4">The sequence shown here is derived from an EMBL/GenBank/DDBJ whole genome shotgun (WGS) entry which is preliminary data.</text>
</comment>
<dbReference type="SMART" id="SM00248">
    <property type="entry name" value="ANK"/>
    <property type="match status" value="8"/>
</dbReference>
<dbReference type="Gene3D" id="1.25.40.20">
    <property type="entry name" value="Ankyrin repeat-containing domain"/>
    <property type="match status" value="1"/>
</dbReference>
<dbReference type="PROSITE" id="PS50297">
    <property type="entry name" value="ANK_REP_REGION"/>
    <property type="match status" value="1"/>
</dbReference>
<feature type="repeat" description="ANK" evidence="2">
    <location>
        <begin position="1018"/>
        <end position="1051"/>
    </location>
</feature>
<dbReference type="InterPro" id="IPR027417">
    <property type="entry name" value="P-loop_NTPase"/>
</dbReference>
<evidence type="ECO:0000256" key="1">
    <source>
        <dbReference type="ARBA" id="ARBA00022737"/>
    </source>
</evidence>
<dbReference type="InterPro" id="IPR007111">
    <property type="entry name" value="NACHT_NTPase"/>
</dbReference>
<organism evidence="4 5">
    <name type="scientific">Fusarium ambrosium</name>
    <dbReference type="NCBI Taxonomy" id="131363"/>
    <lineage>
        <taxon>Eukaryota</taxon>
        <taxon>Fungi</taxon>
        <taxon>Dikarya</taxon>
        <taxon>Ascomycota</taxon>
        <taxon>Pezizomycotina</taxon>
        <taxon>Sordariomycetes</taxon>
        <taxon>Hypocreomycetidae</taxon>
        <taxon>Hypocreales</taxon>
        <taxon>Nectriaceae</taxon>
        <taxon>Fusarium</taxon>
        <taxon>Fusarium solani species complex</taxon>
    </lineage>
</organism>
<evidence type="ECO:0000313" key="4">
    <source>
        <dbReference type="EMBL" id="RSM06662.1"/>
    </source>
</evidence>
<dbReference type="SUPFAM" id="SSF53474">
    <property type="entry name" value="alpha/beta-Hydrolases"/>
    <property type="match status" value="1"/>
</dbReference>
<proteinExistence type="predicted"/>
<dbReference type="Gene3D" id="3.40.50.300">
    <property type="entry name" value="P-loop containing nucleotide triphosphate hydrolases"/>
    <property type="match status" value="1"/>
</dbReference>
<dbReference type="SUPFAM" id="SSF52540">
    <property type="entry name" value="P-loop containing nucleoside triphosphate hydrolases"/>
    <property type="match status" value="1"/>
</dbReference>
<dbReference type="PANTHER" id="PTHR10039">
    <property type="entry name" value="AMELOGENIN"/>
    <property type="match status" value="1"/>
</dbReference>
<dbReference type="InterPro" id="IPR002110">
    <property type="entry name" value="Ankyrin_rpt"/>
</dbReference>
<protein>
    <recommendedName>
        <fullName evidence="3">NACHT domain-containing protein</fullName>
    </recommendedName>
</protein>
<dbReference type="EMBL" id="NIZV01000123">
    <property type="protein sequence ID" value="RSM06662.1"/>
    <property type="molecule type" value="Genomic_DNA"/>
</dbReference>
<dbReference type="InterPro" id="IPR029058">
    <property type="entry name" value="AB_hydrolase_fold"/>
</dbReference>
<dbReference type="InterPro" id="IPR054471">
    <property type="entry name" value="GPIID_WHD"/>
</dbReference>
<dbReference type="InterPro" id="IPR036770">
    <property type="entry name" value="Ankyrin_rpt-contain_sf"/>
</dbReference>
<reference evidence="4 5" key="1">
    <citation type="submission" date="2017-06" db="EMBL/GenBank/DDBJ databases">
        <title>Cmopartive genomic analysis of Ambrosia Fusariam Clade fungi.</title>
        <authorList>
            <person name="Stajich J.E."/>
            <person name="Carrillo J."/>
            <person name="Kijimoto T."/>
            <person name="Eskalen A."/>
            <person name="O'Donnell K."/>
            <person name="Kasson M."/>
        </authorList>
    </citation>
    <scope>NUCLEOTIDE SEQUENCE [LARGE SCALE GENOMIC DNA]</scope>
    <source>
        <strain evidence="4 5">NRRL 20438</strain>
    </source>
</reference>
<accession>A0A428TXB3</accession>
<keyword evidence="5" id="KW-1185">Reference proteome</keyword>
<dbReference type="InterPro" id="IPR056884">
    <property type="entry name" value="NPHP3-like_N"/>
</dbReference>
<dbReference type="SUPFAM" id="SSF48403">
    <property type="entry name" value="Ankyrin repeat"/>
    <property type="match status" value="1"/>
</dbReference>
<dbReference type="AlphaFoldDB" id="A0A428TXB3"/>